<keyword evidence="3 7" id="KW-0479">Metal-binding</keyword>
<dbReference type="PRINTS" id="PR00385">
    <property type="entry name" value="P450"/>
</dbReference>
<comment type="cofactor">
    <cofactor evidence="1 7">
        <name>heme</name>
        <dbReference type="ChEBI" id="CHEBI:30413"/>
    </cofactor>
</comment>
<accession>A0A6A6Y0Y2</accession>
<evidence type="ECO:0000256" key="9">
    <source>
        <dbReference type="SAM" id="Phobius"/>
    </source>
</evidence>
<dbReference type="InterPro" id="IPR050121">
    <property type="entry name" value="Cytochrome_P450_monoxygenase"/>
</dbReference>
<evidence type="ECO:0000256" key="7">
    <source>
        <dbReference type="PIRSR" id="PIRSR602401-1"/>
    </source>
</evidence>
<keyword evidence="7 8" id="KW-0349">Heme</keyword>
<dbReference type="GO" id="GO:0020037">
    <property type="term" value="F:heme binding"/>
    <property type="evidence" value="ECO:0007669"/>
    <property type="project" value="InterPro"/>
</dbReference>
<dbReference type="GO" id="GO:0005506">
    <property type="term" value="F:iron ion binding"/>
    <property type="evidence" value="ECO:0007669"/>
    <property type="project" value="InterPro"/>
</dbReference>
<keyword evidence="6 8" id="KW-0503">Monooxygenase</keyword>
<keyword evidence="5 7" id="KW-0408">Iron</keyword>
<dbReference type="PROSITE" id="PS00086">
    <property type="entry name" value="CYTOCHROME_P450"/>
    <property type="match status" value="1"/>
</dbReference>
<evidence type="ECO:0000313" key="10">
    <source>
        <dbReference type="EMBL" id="KAF2802299.1"/>
    </source>
</evidence>
<keyword evidence="4 8" id="KW-0560">Oxidoreductase</keyword>
<evidence type="ECO:0000256" key="3">
    <source>
        <dbReference type="ARBA" id="ARBA00022723"/>
    </source>
</evidence>
<proteinExistence type="inferred from homology"/>
<keyword evidence="9" id="KW-0472">Membrane</keyword>
<feature type="binding site" description="axial binding residue" evidence="7">
    <location>
        <position position="447"/>
    </location>
    <ligand>
        <name>heme</name>
        <dbReference type="ChEBI" id="CHEBI:30413"/>
    </ligand>
    <ligandPart>
        <name>Fe</name>
        <dbReference type="ChEBI" id="CHEBI:18248"/>
    </ligandPart>
</feature>
<dbReference type="InterPro" id="IPR036396">
    <property type="entry name" value="Cyt_P450_sf"/>
</dbReference>
<dbReference type="GeneID" id="54459316"/>
<evidence type="ECO:0000256" key="6">
    <source>
        <dbReference type="ARBA" id="ARBA00023033"/>
    </source>
</evidence>
<dbReference type="GO" id="GO:0016705">
    <property type="term" value="F:oxidoreductase activity, acting on paired donors, with incorporation or reduction of molecular oxygen"/>
    <property type="evidence" value="ECO:0007669"/>
    <property type="project" value="InterPro"/>
</dbReference>
<dbReference type="PANTHER" id="PTHR24305">
    <property type="entry name" value="CYTOCHROME P450"/>
    <property type="match status" value="1"/>
</dbReference>
<reference evidence="12" key="2">
    <citation type="submission" date="2020-04" db="EMBL/GenBank/DDBJ databases">
        <authorList>
            <consortium name="NCBI Genome Project"/>
        </authorList>
    </citation>
    <scope>NUCLEOTIDE SEQUENCE</scope>
    <source>
        <strain evidence="12">CBS 304.34</strain>
    </source>
</reference>
<keyword evidence="9" id="KW-1133">Transmembrane helix</keyword>
<dbReference type="Pfam" id="PF00067">
    <property type="entry name" value="p450"/>
    <property type="match status" value="1"/>
</dbReference>
<dbReference type="PRINTS" id="PR00463">
    <property type="entry name" value="EP450I"/>
</dbReference>
<dbReference type="InterPro" id="IPR002401">
    <property type="entry name" value="Cyt_P450_E_grp-I"/>
</dbReference>
<reference evidence="10 12" key="1">
    <citation type="journal article" date="2020" name="Stud. Mycol.">
        <title>101 Dothideomycetes genomes: a test case for predicting lifestyles and emergence of pathogens.</title>
        <authorList>
            <person name="Haridas S."/>
            <person name="Albert R."/>
            <person name="Binder M."/>
            <person name="Bloem J."/>
            <person name="Labutti K."/>
            <person name="Salamov A."/>
            <person name="Andreopoulos B."/>
            <person name="Baker S."/>
            <person name="Barry K."/>
            <person name="Bills G."/>
            <person name="Bluhm B."/>
            <person name="Cannon C."/>
            <person name="Castanera R."/>
            <person name="Culley D."/>
            <person name="Daum C."/>
            <person name="Ezra D."/>
            <person name="Gonzalez J."/>
            <person name="Henrissat B."/>
            <person name="Kuo A."/>
            <person name="Liang C."/>
            <person name="Lipzen A."/>
            <person name="Lutzoni F."/>
            <person name="Magnuson J."/>
            <person name="Mondo S."/>
            <person name="Nolan M."/>
            <person name="Ohm R."/>
            <person name="Pangilinan J."/>
            <person name="Park H.-J."/>
            <person name="Ramirez L."/>
            <person name="Alfaro M."/>
            <person name="Sun H."/>
            <person name="Tritt A."/>
            <person name="Yoshinaga Y."/>
            <person name="Zwiers L.-H."/>
            <person name="Turgeon B."/>
            <person name="Goodwin S."/>
            <person name="Spatafora J."/>
            <person name="Crous P."/>
            <person name="Grigoriev I."/>
        </authorList>
    </citation>
    <scope>NUCLEOTIDE SEQUENCE</scope>
    <source>
        <strain evidence="10 12">CBS 304.34</strain>
    </source>
</reference>
<evidence type="ECO:0000256" key="8">
    <source>
        <dbReference type="RuleBase" id="RU000461"/>
    </source>
</evidence>
<evidence type="ECO:0000256" key="1">
    <source>
        <dbReference type="ARBA" id="ARBA00001971"/>
    </source>
</evidence>
<dbReference type="EMBL" id="MU003724">
    <property type="protein sequence ID" value="KAF2802299.1"/>
    <property type="molecule type" value="Genomic_DNA"/>
</dbReference>
<evidence type="ECO:0000256" key="4">
    <source>
        <dbReference type="ARBA" id="ARBA00023002"/>
    </source>
</evidence>
<keyword evidence="11" id="KW-1185">Reference proteome</keyword>
<dbReference type="SUPFAM" id="SSF48264">
    <property type="entry name" value="Cytochrome P450"/>
    <property type="match status" value="1"/>
</dbReference>
<evidence type="ECO:0000256" key="5">
    <source>
        <dbReference type="ARBA" id="ARBA00023004"/>
    </source>
</evidence>
<dbReference type="RefSeq" id="XP_033569263.1">
    <property type="nucleotide sequence ID" value="XM_033718423.1"/>
</dbReference>
<protein>
    <submittedName>
        <fullName evidence="10 12">Cytochrome P450</fullName>
    </submittedName>
</protein>
<evidence type="ECO:0000313" key="11">
    <source>
        <dbReference type="Proteomes" id="UP000504636"/>
    </source>
</evidence>
<name>A0A6A6Y0Y2_9PEZI</name>
<dbReference type="PANTHER" id="PTHR24305:SF157">
    <property type="entry name" value="N-ACETYLTRYPTOPHAN 6-HYDROXYLASE IVOC-RELATED"/>
    <property type="match status" value="1"/>
</dbReference>
<organism evidence="10">
    <name type="scientific">Mytilinidion resinicola</name>
    <dbReference type="NCBI Taxonomy" id="574789"/>
    <lineage>
        <taxon>Eukaryota</taxon>
        <taxon>Fungi</taxon>
        <taxon>Dikarya</taxon>
        <taxon>Ascomycota</taxon>
        <taxon>Pezizomycotina</taxon>
        <taxon>Dothideomycetes</taxon>
        <taxon>Pleosporomycetidae</taxon>
        <taxon>Mytilinidiales</taxon>
        <taxon>Mytilinidiaceae</taxon>
        <taxon>Mytilinidion</taxon>
    </lineage>
</organism>
<dbReference type="GO" id="GO:0004497">
    <property type="term" value="F:monooxygenase activity"/>
    <property type="evidence" value="ECO:0007669"/>
    <property type="project" value="UniProtKB-KW"/>
</dbReference>
<feature type="transmembrane region" description="Helical" evidence="9">
    <location>
        <begin position="6"/>
        <end position="26"/>
    </location>
</feature>
<keyword evidence="9" id="KW-0812">Transmembrane</keyword>
<dbReference type="Proteomes" id="UP000504636">
    <property type="component" value="Unplaced"/>
</dbReference>
<dbReference type="AlphaFoldDB" id="A0A6A6Y0Y2"/>
<dbReference type="OrthoDB" id="3945418at2759"/>
<reference evidence="12" key="3">
    <citation type="submission" date="2025-04" db="UniProtKB">
        <authorList>
            <consortium name="RefSeq"/>
        </authorList>
    </citation>
    <scope>IDENTIFICATION</scope>
    <source>
        <strain evidence="12">CBS 304.34</strain>
    </source>
</reference>
<gene>
    <name evidence="10 12" type="ORF">BDZ99DRAFT_455075</name>
</gene>
<dbReference type="InterPro" id="IPR017972">
    <property type="entry name" value="Cyt_P450_CS"/>
</dbReference>
<dbReference type="CDD" id="cd11062">
    <property type="entry name" value="CYP58-like"/>
    <property type="match status" value="1"/>
</dbReference>
<comment type="similarity">
    <text evidence="2 8">Belongs to the cytochrome P450 family.</text>
</comment>
<sequence length="512" mass="58165">MPDYGIATVVALVVASAAGAFYRLYLHPLTHIPGPKLAALTHWYEAYYDVVKKGQYIFEIGRMHEKYGPIVRVGPNEVHILDSEYYNQLYNMTNRLDKYDYFYSMMGNPLATFGTIQADVHRVRRIALGPFFSSKAVAKFYPQVQSVVDRLTERMELCAEKAEPIPLFYAYRCMTVDIISEYVFAHQMGLLDRADWGKYFYSAWRSLWELSPTTRQFPWMIDVIMSMPRWMTKLTDPRALEVVDMFAEIDHQTEVLLNSDSKAVEAQPHPTVIWELSKSDALPPQEKTPKRLAVEANSLIAAGFETTGGTLTLMTYLVLSHPNVYQKLLAELEQAIPDPTKIPGSLVLERLPYLFAVVKESLRVSVGAYSRLSRVNRYEAMRYKQYNIPAGTAIGMSALFVAHDEAIFPDALSFIPERWLEPDGSIGATALRLEHYLLAFGKGARGCVGINLAYAELYSVLTTVVRRFGNRLELYKTEERDIEAVHDYFAGMTRRPDGSEGNGLRVLVKKQK</sequence>
<dbReference type="InterPro" id="IPR001128">
    <property type="entry name" value="Cyt_P450"/>
</dbReference>
<dbReference type="Gene3D" id="1.10.630.10">
    <property type="entry name" value="Cytochrome P450"/>
    <property type="match status" value="1"/>
</dbReference>
<evidence type="ECO:0000256" key="2">
    <source>
        <dbReference type="ARBA" id="ARBA00010617"/>
    </source>
</evidence>
<evidence type="ECO:0000313" key="12">
    <source>
        <dbReference type="RefSeq" id="XP_033569263.1"/>
    </source>
</evidence>